<comment type="caution">
    <text evidence="1">The sequence shown here is derived from an EMBL/GenBank/DDBJ whole genome shotgun (WGS) entry which is preliminary data.</text>
</comment>
<accession>A0AAW2PKK0</accession>
<dbReference type="AlphaFoldDB" id="A0AAW2PKK0"/>
<protein>
    <submittedName>
        <fullName evidence="1">Uncharacterized protein</fullName>
    </submittedName>
</protein>
<reference evidence="1" key="2">
    <citation type="journal article" date="2024" name="Plant">
        <title>Genomic evolution and insights into agronomic trait innovations of Sesamum species.</title>
        <authorList>
            <person name="Miao H."/>
            <person name="Wang L."/>
            <person name="Qu L."/>
            <person name="Liu H."/>
            <person name="Sun Y."/>
            <person name="Le M."/>
            <person name="Wang Q."/>
            <person name="Wei S."/>
            <person name="Zheng Y."/>
            <person name="Lin W."/>
            <person name="Duan Y."/>
            <person name="Cao H."/>
            <person name="Xiong S."/>
            <person name="Wang X."/>
            <person name="Wei L."/>
            <person name="Li C."/>
            <person name="Ma Q."/>
            <person name="Ju M."/>
            <person name="Zhao R."/>
            <person name="Li G."/>
            <person name="Mu C."/>
            <person name="Tian Q."/>
            <person name="Mei H."/>
            <person name="Zhang T."/>
            <person name="Gao T."/>
            <person name="Zhang H."/>
        </authorList>
    </citation>
    <scope>NUCLEOTIDE SEQUENCE</scope>
    <source>
        <strain evidence="1">G02</strain>
    </source>
</reference>
<name>A0AAW2PKK0_SESRA</name>
<evidence type="ECO:0000313" key="1">
    <source>
        <dbReference type="EMBL" id="KAL0355056.1"/>
    </source>
</evidence>
<sequence>MFRQKVSQMRHMLRMPIKFRMQYRMNVTVLHGLGKLMEMRMMVDVWLLNDDAPLDATLICQFQAALLWDPIEEILWQACRCYNERGFNSAMKKIQEFKPIATEWLMKIDVSMWTRHAFPIDLKNDHVTNNIAKPFNTWIGEFGGKPVTTLLEGVRTKVMSMVHKRHKRG</sequence>
<proteinExistence type="predicted"/>
<dbReference type="EMBL" id="JACGWJ010000017">
    <property type="protein sequence ID" value="KAL0355056.1"/>
    <property type="molecule type" value="Genomic_DNA"/>
</dbReference>
<gene>
    <name evidence="1" type="ORF">Sradi_3952500</name>
</gene>
<organism evidence="1">
    <name type="scientific">Sesamum radiatum</name>
    <name type="common">Black benniseed</name>
    <dbReference type="NCBI Taxonomy" id="300843"/>
    <lineage>
        <taxon>Eukaryota</taxon>
        <taxon>Viridiplantae</taxon>
        <taxon>Streptophyta</taxon>
        <taxon>Embryophyta</taxon>
        <taxon>Tracheophyta</taxon>
        <taxon>Spermatophyta</taxon>
        <taxon>Magnoliopsida</taxon>
        <taxon>eudicotyledons</taxon>
        <taxon>Gunneridae</taxon>
        <taxon>Pentapetalae</taxon>
        <taxon>asterids</taxon>
        <taxon>lamiids</taxon>
        <taxon>Lamiales</taxon>
        <taxon>Pedaliaceae</taxon>
        <taxon>Sesamum</taxon>
    </lineage>
</organism>
<reference evidence="1" key="1">
    <citation type="submission" date="2020-06" db="EMBL/GenBank/DDBJ databases">
        <authorList>
            <person name="Li T."/>
            <person name="Hu X."/>
            <person name="Zhang T."/>
            <person name="Song X."/>
            <person name="Zhang H."/>
            <person name="Dai N."/>
            <person name="Sheng W."/>
            <person name="Hou X."/>
            <person name="Wei L."/>
        </authorList>
    </citation>
    <scope>NUCLEOTIDE SEQUENCE</scope>
    <source>
        <strain evidence="1">G02</strain>
        <tissue evidence="1">Leaf</tissue>
    </source>
</reference>